<keyword evidence="2" id="KW-1185">Reference proteome</keyword>
<gene>
    <name evidence="1" type="ORF">MSG28_011030</name>
</gene>
<evidence type="ECO:0000313" key="2">
    <source>
        <dbReference type="Proteomes" id="UP001064048"/>
    </source>
</evidence>
<name>A0ACC0KPY1_CHOFU</name>
<dbReference type="Proteomes" id="UP001064048">
    <property type="component" value="Chromosome 18"/>
</dbReference>
<accession>A0ACC0KPY1</accession>
<proteinExistence type="predicted"/>
<sequence length="257" mass="28976">MYVYKISSFLEIQVKSSATLSFLKKIMSYLSKGREFASEFHGNEKINGEKLIYPAASRNQEPILQVLKRFVISDVDILGDDSPLFLEIASGSGQHLAHFAPHFPGVKFQPSEYDENVLGSITYYATNCPTKNILSPIVINITNDLSSYKFEESNIDYIYCSNLIHISPYECTEGLFRNAGVYLKSDALMITYGPYMKDGVITPDSNVQFDAGLRARDPSWGLRDITELIELGEENNLSLIDTIEMPSNNKTLIWKKN</sequence>
<protein>
    <submittedName>
        <fullName evidence="1">Uncharacterized protein</fullName>
    </submittedName>
</protein>
<organism evidence="1 2">
    <name type="scientific">Choristoneura fumiferana</name>
    <name type="common">Spruce budworm moth</name>
    <name type="synonym">Archips fumiferana</name>
    <dbReference type="NCBI Taxonomy" id="7141"/>
    <lineage>
        <taxon>Eukaryota</taxon>
        <taxon>Metazoa</taxon>
        <taxon>Ecdysozoa</taxon>
        <taxon>Arthropoda</taxon>
        <taxon>Hexapoda</taxon>
        <taxon>Insecta</taxon>
        <taxon>Pterygota</taxon>
        <taxon>Neoptera</taxon>
        <taxon>Endopterygota</taxon>
        <taxon>Lepidoptera</taxon>
        <taxon>Glossata</taxon>
        <taxon>Ditrysia</taxon>
        <taxon>Tortricoidea</taxon>
        <taxon>Tortricidae</taxon>
        <taxon>Tortricinae</taxon>
        <taxon>Choristoneura</taxon>
    </lineage>
</organism>
<reference evidence="1 2" key="1">
    <citation type="journal article" date="2022" name="Genome Biol. Evol.">
        <title>The Spruce Budworm Genome: Reconstructing the Evolutionary History of Antifreeze Proteins.</title>
        <authorList>
            <person name="Beliveau C."/>
            <person name="Gagne P."/>
            <person name="Picq S."/>
            <person name="Vernygora O."/>
            <person name="Keeling C.I."/>
            <person name="Pinkney K."/>
            <person name="Doucet D."/>
            <person name="Wen F."/>
            <person name="Johnston J.S."/>
            <person name="Maaroufi H."/>
            <person name="Boyle B."/>
            <person name="Laroche J."/>
            <person name="Dewar K."/>
            <person name="Juretic N."/>
            <person name="Blackburn G."/>
            <person name="Nisole A."/>
            <person name="Brunet B."/>
            <person name="Brandao M."/>
            <person name="Lumley L."/>
            <person name="Duan J."/>
            <person name="Quan G."/>
            <person name="Lucarotti C.J."/>
            <person name="Roe A.D."/>
            <person name="Sperling F.A.H."/>
            <person name="Levesque R.C."/>
            <person name="Cusson M."/>
        </authorList>
    </citation>
    <scope>NUCLEOTIDE SEQUENCE [LARGE SCALE GENOMIC DNA]</scope>
    <source>
        <strain evidence="1">Glfc:IPQL:Cfum</strain>
    </source>
</reference>
<evidence type="ECO:0000313" key="1">
    <source>
        <dbReference type="EMBL" id="KAI8438577.1"/>
    </source>
</evidence>
<comment type="caution">
    <text evidence="1">The sequence shown here is derived from an EMBL/GenBank/DDBJ whole genome shotgun (WGS) entry which is preliminary data.</text>
</comment>
<dbReference type="EMBL" id="CM046118">
    <property type="protein sequence ID" value="KAI8438577.1"/>
    <property type="molecule type" value="Genomic_DNA"/>
</dbReference>